<evidence type="ECO:0000256" key="2">
    <source>
        <dbReference type="ARBA" id="ARBA00006375"/>
    </source>
</evidence>
<keyword evidence="7" id="KW-1133">Transmembrane helix</keyword>
<sequence length="124" mass="13370">FNIIFSTIRNDGLRILYTSGPGFCVFTASRSGIRLLTFDFIKTRMPQNVSGKTTNFGNLAAGVCAEAAESAAVLTASENIKTRMIDNAASLLKALSTTQTIKNVLRADGPVDHRASFEDIGQLR</sequence>
<comment type="similarity">
    <text evidence="2">Belongs to the mitochondrial carrier (TC 2.A.29) family.</text>
</comment>
<evidence type="ECO:0000256" key="5">
    <source>
        <dbReference type="ARBA" id="ARBA00022737"/>
    </source>
</evidence>
<evidence type="ECO:0000256" key="4">
    <source>
        <dbReference type="ARBA" id="ARBA00022692"/>
    </source>
</evidence>
<dbReference type="Proteomes" id="UP000240883">
    <property type="component" value="Unassembled WGS sequence"/>
</dbReference>
<evidence type="ECO:0000256" key="1">
    <source>
        <dbReference type="ARBA" id="ARBA00004225"/>
    </source>
</evidence>
<evidence type="ECO:0000313" key="10">
    <source>
        <dbReference type="EMBL" id="PSN72672.1"/>
    </source>
</evidence>
<keyword evidence="5" id="KW-0677">Repeat</keyword>
<keyword evidence="8" id="KW-0496">Mitochondrion</keyword>
<comment type="subcellular location">
    <subcellularLocation>
        <location evidence="1">Mitochondrion membrane</location>
        <topology evidence="1">Multi-pass membrane protein</topology>
    </subcellularLocation>
</comment>
<dbReference type="OrthoDB" id="44467at2759"/>
<dbReference type="InterPro" id="IPR023395">
    <property type="entry name" value="MCP_dom_sf"/>
</dbReference>
<dbReference type="GO" id="GO:0006843">
    <property type="term" value="P:mitochondrial citrate transmembrane transport"/>
    <property type="evidence" value="ECO:0007669"/>
    <property type="project" value="TreeGrafter"/>
</dbReference>
<keyword evidence="4" id="KW-0812">Transmembrane</keyword>
<evidence type="ECO:0000256" key="8">
    <source>
        <dbReference type="ARBA" id="ARBA00023128"/>
    </source>
</evidence>
<keyword evidence="9" id="KW-0472">Membrane</keyword>
<evidence type="ECO:0000256" key="9">
    <source>
        <dbReference type="ARBA" id="ARBA00023136"/>
    </source>
</evidence>
<organism evidence="10 11">
    <name type="scientific">Corynespora cassiicola Philippines</name>
    <dbReference type="NCBI Taxonomy" id="1448308"/>
    <lineage>
        <taxon>Eukaryota</taxon>
        <taxon>Fungi</taxon>
        <taxon>Dikarya</taxon>
        <taxon>Ascomycota</taxon>
        <taxon>Pezizomycotina</taxon>
        <taxon>Dothideomycetes</taxon>
        <taxon>Pleosporomycetidae</taxon>
        <taxon>Pleosporales</taxon>
        <taxon>Corynesporascaceae</taxon>
        <taxon>Corynespora</taxon>
    </lineage>
</organism>
<keyword evidence="6" id="KW-0999">Mitochondrion inner membrane</keyword>
<name>A0A2T2P4S4_CORCC</name>
<evidence type="ECO:0000256" key="3">
    <source>
        <dbReference type="ARBA" id="ARBA00022448"/>
    </source>
</evidence>
<evidence type="ECO:0000256" key="6">
    <source>
        <dbReference type="ARBA" id="ARBA00022792"/>
    </source>
</evidence>
<accession>A0A2T2P4S4</accession>
<keyword evidence="11" id="KW-1185">Reference proteome</keyword>
<dbReference type="GO" id="GO:0071913">
    <property type="term" value="F:citrate secondary active transmembrane transporter activity"/>
    <property type="evidence" value="ECO:0007669"/>
    <property type="project" value="TreeGrafter"/>
</dbReference>
<evidence type="ECO:0000313" key="11">
    <source>
        <dbReference type="Proteomes" id="UP000240883"/>
    </source>
</evidence>
<gene>
    <name evidence="10" type="ORF">BS50DRAFT_485440</name>
</gene>
<keyword evidence="3" id="KW-0813">Transport</keyword>
<proteinExistence type="inferred from homology"/>
<feature type="non-terminal residue" evidence="10">
    <location>
        <position position="1"/>
    </location>
</feature>
<dbReference type="GO" id="GO:0031966">
    <property type="term" value="C:mitochondrial membrane"/>
    <property type="evidence" value="ECO:0007669"/>
    <property type="project" value="UniProtKB-SubCell"/>
</dbReference>
<dbReference type="AlphaFoldDB" id="A0A2T2P4S4"/>
<dbReference type="Gene3D" id="1.50.40.10">
    <property type="entry name" value="Mitochondrial carrier domain"/>
    <property type="match status" value="1"/>
</dbReference>
<dbReference type="STRING" id="1448308.A0A2T2P4S4"/>
<reference evidence="10 11" key="1">
    <citation type="journal article" date="2018" name="Front. Microbiol.">
        <title>Genome-Wide Analysis of Corynespora cassiicola Leaf Fall Disease Putative Effectors.</title>
        <authorList>
            <person name="Lopez D."/>
            <person name="Ribeiro S."/>
            <person name="Label P."/>
            <person name="Fumanal B."/>
            <person name="Venisse J.S."/>
            <person name="Kohler A."/>
            <person name="de Oliveira R.R."/>
            <person name="Labutti K."/>
            <person name="Lipzen A."/>
            <person name="Lail K."/>
            <person name="Bauer D."/>
            <person name="Ohm R.A."/>
            <person name="Barry K.W."/>
            <person name="Spatafora J."/>
            <person name="Grigoriev I.V."/>
            <person name="Martin F.M."/>
            <person name="Pujade-Renaud V."/>
        </authorList>
    </citation>
    <scope>NUCLEOTIDE SEQUENCE [LARGE SCALE GENOMIC DNA]</scope>
    <source>
        <strain evidence="10 11">Philippines</strain>
    </source>
</reference>
<dbReference type="EMBL" id="KZ678130">
    <property type="protein sequence ID" value="PSN72672.1"/>
    <property type="molecule type" value="Genomic_DNA"/>
</dbReference>
<protein>
    <submittedName>
        <fullName evidence="10">Uncharacterized protein</fullName>
    </submittedName>
</protein>
<dbReference type="SUPFAM" id="SSF103506">
    <property type="entry name" value="Mitochondrial carrier"/>
    <property type="match status" value="1"/>
</dbReference>
<evidence type="ECO:0000256" key="7">
    <source>
        <dbReference type="ARBA" id="ARBA00022989"/>
    </source>
</evidence>
<dbReference type="PANTHER" id="PTHR45788:SF3">
    <property type="entry name" value="TRICARBOXYLATE TRANSPORT PROTEIN"/>
    <property type="match status" value="1"/>
</dbReference>
<dbReference type="PANTHER" id="PTHR45788">
    <property type="entry name" value="SUCCINATE/FUMARATE MITOCHONDRIAL TRANSPORTER-RELATED"/>
    <property type="match status" value="1"/>
</dbReference>
<dbReference type="InterPro" id="IPR049563">
    <property type="entry name" value="TXTP-like"/>
</dbReference>